<reference evidence="2 3" key="1">
    <citation type="submission" date="2024-04" db="EMBL/GenBank/DDBJ databases">
        <title>Draft genome sequence of Pseudophaeobacter arcticus NBRC 116598.</title>
        <authorList>
            <person name="Miyakawa T."/>
            <person name="Kusuya Y."/>
            <person name="Miura T."/>
        </authorList>
    </citation>
    <scope>NUCLEOTIDE SEQUENCE [LARGE SCALE GENOMIC DNA]</scope>
    <source>
        <strain evidence="2 3">SU-CL00105</strain>
    </source>
</reference>
<dbReference type="Proteomes" id="UP001441944">
    <property type="component" value="Unassembled WGS sequence"/>
</dbReference>
<organism evidence="2 3">
    <name type="scientific">Pseudophaeobacter arcticus</name>
    <dbReference type="NCBI Taxonomy" id="385492"/>
    <lineage>
        <taxon>Bacteria</taxon>
        <taxon>Pseudomonadati</taxon>
        <taxon>Pseudomonadota</taxon>
        <taxon>Alphaproteobacteria</taxon>
        <taxon>Rhodobacterales</taxon>
        <taxon>Paracoccaceae</taxon>
        <taxon>Pseudophaeobacter</taxon>
    </lineage>
</organism>
<dbReference type="Gene3D" id="1.20.120.30">
    <property type="entry name" value="Aspartate receptor, ligand-binding domain"/>
    <property type="match status" value="1"/>
</dbReference>
<gene>
    <name evidence="2" type="ORF">NBRC116598_09590</name>
</gene>
<evidence type="ECO:0000313" key="2">
    <source>
        <dbReference type="EMBL" id="GAA6195515.1"/>
    </source>
</evidence>
<sequence>MSDNAFREEISETIRAHGAWKHRLRTAAMKNETNLPVQDICRDDKCRFGKWLHSVGLNERNRERVNTIKALHGKFHQNAGKIAQGISDGKSAVALAALDGKAFNDTSQELTSALWSWKVNG</sequence>
<dbReference type="Pfam" id="PF13682">
    <property type="entry name" value="CZB"/>
    <property type="match status" value="1"/>
</dbReference>
<comment type="caution">
    <text evidence="2">The sequence shown here is derived from an EMBL/GenBank/DDBJ whole genome shotgun (WGS) entry which is preliminary data.</text>
</comment>
<keyword evidence="3" id="KW-1185">Reference proteome</keyword>
<feature type="domain" description="Chemoreceptor zinc-binding" evidence="1">
    <location>
        <begin position="17"/>
        <end position="82"/>
    </location>
</feature>
<evidence type="ECO:0000313" key="3">
    <source>
        <dbReference type="Proteomes" id="UP001441944"/>
    </source>
</evidence>
<proteinExistence type="predicted"/>
<name>A0ABQ0AI11_9RHOB</name>
<evidence type="ECO:0000259" key="1">
    <source>
        <dbReference type="Pfam" id="PF13682"/>
    </source>
</evidence>
<dbReference type="RefSeq" id="WP_353397449.1">
    <property type="nucleotide sequence ID" value="NZ_BAABWU010000002.1"/>
</dbReference>
<protein>
    <recommendedName>
        <fullName evidence="1">Chemoreceptor zinc-binding domain-containing protein</fullName>
    </recommendedName>
</protein>
<dbReference type="InterPro" id="IPR025991">
    <property type="entry name" value="Chemoreceptor_zinc-bind_dom"/>
</dbReference>
<accession>A0ABQ0AI11</accession>
<dbReference type="EMBL" id="BAABWU010000002">
    <property type="protein sequence ID" value="GAA6195515.1"/>
    <property type="molecule type" value="Genomic_DNA"/>
</dbReference>